<protein>
    <submittedName>
        <fullName evidence="1">Uncharacterized protein</fullName>
    </submittedName>
</protein>
<accession>A0A397ELR8</accession>
<evidence type="ECO:0000313" key="1">
    <source>
        <dbReference type="EMBL" id="RHY95160.1"/>
    </source>
</evidence>
<comment type="caution">
    <text evidence="1">The sequence shown here is derived from an EMBL/GenBank/DDBJ whole genome shotgun (WGS) entry which is preliminary data.</text>
</comment>
<sequence length="119" mass="13155">TDRLLRALLQGSDSWRLQLQVLTGVQRVLDIVNNSVHDVDSKARVSSGLLPVAVQMSLQWREARGLIVQQVTTVVTVWPKSELAEHCDDMLLLLTCAIQYHKAFVRVAAGDALCAFGET</sequence>
<dbReference type="EMBL" id="QUTE01016922">
    <property type="protein sequence ID" value="RHY95160.1"/>
    <property type="molecule type" value="Genomic_DNA"/>
</dbReference>
<proteinExistence type="predicted"/>
<dbReference type="AlphaFoldDB" id="A0A397ELR8"/>
<organism evidence="1 2">
    <name type="scientific">Aphanomyces astaci</name>
    <name type="common">Crayfish plague agent</name>
    <dbReference type="NCBI Taxonomy" id="112090"/>
    <lineage>
        <taxon>Eukaryota</taxon>
        <taxon>Sar</taxon>
        <taxon>Stramenopiles</taxon>
        <taxon>Oomycota</taxon>
        <taxon>Saprolegniomycetes</taxon>
        <taxon>Saprolegniales</taxon>
        <taxon>Verrucalvaceae</taxon>
        <taxon>Aphanomyces</taxon>
    </lineage>
</organism>
<gene>
    <name evidence="1" type="ORF">DYB31_003511</name>
</gene>
<evidence type="ECO:0000313" key="2">
    <source>
        <dbReference type="Proteomes" id="UP000266196"/>
    </source>
</evidence>
<dbReference type="VEuPathDB" id="FungiDB:H257_01376"/>
<name>A0A397ELR8_APHAT</name>
<feature type="non-terminal residue" evidence="1">
    <location>
        <position position="1"/>
    </location>
</feature>
<dbReference type="Proteomes" id="UP000266196">
    <property type="component" value="Unassembled WGS sequence"/>
</dbReference>
<reference evidence="1 2" key="1">
    <citation type="submission" date="2018-08" db="EMBL/GenBank/DDBJ databases">
        <title>Aphanomyces genome sequencing and annotation.</title>
        <authorList>
            <person name="Minardi D."/>
            <person name="Oidtmann B."/>
            <person name="Van Der Giezen M."/>
            <person name="Studholme D.J."/>
        </authorList>
    </citation>
    <scope>NUCLEOTIDE SEQUENCE [LARGE SCALE GENOMIC DNA]</scope>
    <source>
        <strain evidence="1 2">197901</strain>
    </source>
</reference>